<keyword evidence="2" id="KW-1185">Reference proteome</keyword>
<name>A0ACD5Y2U6_AVESA</name>
<reference evidence="1" key="2">
    <citation type="submission" date="2025-09" db="UniProtKB">
        <authorList>
            <consortium name="EnsemblPlants"/>
        </authorList>
    </citation>
    <scope>IDENTIFICATION</scope>
</reference>
<dbReference type="EnsemblPlants" id="AVESA.00010b.r2.5CG0891610.1">
    <property type="protein sequence ID" value="AVESA.00010b.r2.5CG0891610.1.CDS"/>
    <property type="gene ID" value="AVESA.00010b.r2.5CG0891610"/>
</dbReference>
<protein>
    <submittedName>
        <fullName evidence="1">Uncharacterized protein</fullName>
    </submittedName>
</protein>
<evidence type="ECO:0000313" key="1">
    <source>
        <dbReference type="EnsemblPlants" id="AVESA.00010b.r2.5CG0891610.1.CDS"/>
    </source>
</evidence>
<organism evidence="1 2">
    <name type="scientific">Avena sativa</name>
    <name type="common">Oat</name>
    <dbReference type="NCBI Taxonomy" id="4498"/>
    <lineage>
        <taxon>Eukaryota</taxon>
        <taxon>Viridiplantae</taxon>
        <taxon>Streptophyta</taxon>
        <taxon>Embryophyta</taxon>
        <taxon>Tracheophyta</taxon>
        <taxon>Spermatophyta</taxon>
        <taxon>Magnoliopsida</taxon>
        <taxon>Liliopsida</taxon>
        <taxon>Poales</taxon>
        <taxon>Poaceae</taxon>
        <taxon>BOP clade</taxon>
        <taxon>Pooideae</taxon>
        <taxon>Poodae</taxon>
        <taxon>Poeae</taxon>
        <taxon>Poeae Chloroplast Group 1 (Aveneae type)</taxon>
        <taxon>Aveninae</taxon>
        <taxon>Avena</taxon>
    </lineage>
</organism>
<accession>A0ACD5Y2U6</accession>
<reference evidence="1" key="1">
    <citation type="submission" date="2021-05" db="EMBL/GenBank/DDBJ databases">
        <authorList>
            <person name="Scholz U."/>
            <person name="Mascher M."/>
            <person name="Fiebig A."/>
        </authorList>
    </citation>
    <scope>NUCLEOTIDE SEQUENCE [LARGE SCALE GENOMIC DNA]</scope>
</reference>
<sequence>MESGRLIFSSAAPCRAAGAGGGQMMLFGGSGSFLGGSPVVAGVEDGRRKRPFLTTLDEELQMDDEMYGYYGLDEHAPERKRRLTAEQVVALEQSFEEEKRKLEPERKSELARRLGMAPRQVAVWFQNRRARWKAKQLEHDFHALRAAHDELLAGRDALLEDNHHLRSQVTSLTEKLQAKESSPEEQAAASGTAHAGAAEATLAVQLTEGYAACDRTNAGTGAAGVLSGFPGEAHDSPESYSYFADARSPPSSSDDDCAGAVRGELGGCAFFLPEYATLDVVAVERETVEREEGEEAQLNYWAWFWS</sequence>
<evidence type="ECO:0000313" key="2">
    <source>
        <dbReference type="Proteomes" id="UP001732700"/>
    </source>
</evidence>
<dbReference type="Proteomes" id="UP001732700">
    <property type="component" value="Chromosome 5C"/>
</dbReference>
<proteinExistence type="predicted"/>